<dbReference type="PROSITE" id="PS51221">
    <property type="entry name" value="TTL"/>
    <property type="match status" value="1"/>
</dbReference>
<dbReference type="PANTHER" id="PTHR12241">
    <property type="entry name" value="TUBULIN POLYGLUTAMYLASE"/>
    <property type="match status" value="1"/>
</dbReference>
<keyword evidence="1 4" id="KW-0436">Ligase</keyword>
<dbReference type="VEuPathDB" id="TriTrypDB:ADEAN_000399000"/>
<dbReference type="GO" id="GO:0036064">
    <property type="term" value="C:ciliary basal body"/>
    <property type="evidence" value="ECO:0007669"/>
    <property type="project" value="TreeGrafter"/>
</dbReference>
<evidence type="ECO:0000256" key="2">
    <source>
        <dbReference type="ARBA" id="ARBA00022741"/>
    </source>
</evidence>
<proteinExistence type="predicted"/>
<dbReference type="GO" id="GO:0005524">
    <property type="term" value="F:ATP binding"/>
    <property type="evidence" value="ECO:0007669"/>
    <property type="project" value="UniProtKB-KW"/>
</dbReference>
<name>A0A7G2C9S6_9TRYP</name>
<dbReference type="AlphaFoldDB" id="A0A7G2C9S6"/>
<dbReference type="PANTHER" id="PTHR12241:SF160">
    <property type="entry name" value="TYROSINE LIGASE PROTEIN, PUTATIVE-RELATED"/>
    <property type="match status" value="1"/>
</dbReference>
<dbReference type="GO" id="GO:0070740">
    <property type="term" value="F:tubulin-glutamic acid ligase activity"/>
    <property type="evidence" value="ECO:0007669"/>
    <property type="project" value="TreeGrafter"/>
</dbReference>
<dbReference type="InterPro" id="IPR004344">
    <property type="entry name" value="TTL/TTLL_fam"/>
</dbReference>
<accession>A0A7G2C9S6</accession>
<keyword evidence="3" id="KW-0067">ATP-binding</keyword>
<dbReference type="EMBL" id="LR877151">
    <property type="protein sequence ID" value="CAD2216528.1"/>
    <property type="molecule type" value="Genomic_DNA"/>
</dbReference>
<organism evidence="4 5">
    <name type="scientific">Angomonas deanei</name>
    <dbReference type="NCBI Taxonomy" id="59799"/>
    <lineage>
        <taxon>Eukaryota</taxon>
        <taxon>Discoba</taxon>
        <taxon>Euglenozoa</taxon>
        <taxon>Kinetoplastea</taxon>
        <taxon>Metakinetoplastina</taxon>
        <taxon>Trypanosomatida</taxon>
        <taxon>Trypanosomatidae</taxon>
        <taxon>Strigomonadinae</taxon>
        <taxon>Angomonas</taxon>
    </lineage>
</organism>
<reference evidence="4 5" key="1">
    <citation type="submission" date="2020-08" db="EMBL/GenBank/DDBJ databases">
        <authorList>
            <person name="Newling K."/>
            <person name="Davey J."/>
            <person name="Forrester S."/>
        </authorList>
    </citation>
    <scope>NUCLEOTIDE SEQUENCE [LARGE SCALE GENOMIC DNA]</scope>
    <source>
        <strain evidence="5">Crithidia deanei Carvalho (ATCC PRA-265)</strain>
    </source>
</reference>
<keyword evidence="2" id="KW-0547">Nucleotide-binding</keyword>
<evidence type="ECO:0000256" key="3">
    <source>
        <dbReference type="ARBA" id="ARBA00022840"/>
    </source>
</evidence>
<protein>
    <submittedName>
        <fullName evidence="4">Tubulin-tyrosine ligase family, putative</fullName>
    </submittedName>
</protein>
<dbReference type="Pfam" id="PF03133">
    <property type="entry name" value="TTL"/>
    <property type="match status" value="1"/>
</dbReference>
<dbReference type="GO" id="GO:0000226">
    <property type="term" value="P:microtubule cytoskeleton organization"/>
    <property type="evidence" value="ECO:0007669"/>
    <property type="project" value="TreeGrafter"/>
</dbReference>
<sequence>MKRYFGNEVFDIAPTSFLIPRQKNELLQDAEQYPGTEENPLIYIIKPSASSCGRGIYLHKGVPPMPRGTKQMVCQRYIGNPLLIFGRKFDLRLYCVVTSFDPLRIFLFDEGLVRFAAEKYPGPDKELDNIHMHLTNYSVNKTAELSRASRGKDFDGEDAVDIKWCISDFKKHLQKEHPLGIAAWNAIEKECDDVVTKAFLSIEHDVIERLRMECKDKTGRCCFELFGLDLMADENLKVRLIEVNIMPSLATGSTLDKAVKSRMLAHLLTMVRVIPCRRDEVLTALEKKSKEFLPWGSVKSPEVVYKFGDHPNISARAIEKPLLSAFNKTSDPHSQLTTEEHLMLVEAEEELRCAGGFRRVFPQASTVKTYLPYFTHGVSRNNYLLASAVCLNGA</sequence>
<evidence type="ECO:0000256" key="1">
    <source>
        <dbReference type="ARBA" id="ARBA00022598"/>
    </source>
</evidence>
<keyword evidence="5" id="KW-1185">Reference proteome</keyword>
<dbReference type="OrthoDB" id="202825at2759"/>
<dbReference type="Proteomes" id="UP000515908">
    <property type="component" value="Chromosome 07"/>
</dbReference>
<dbReference type="SUPFAM" id="SSF56059">
    <property type="entry name" value="Glutathione synthetase ATP-binding domain-like"/>
    <property type="match status" value="1"/>
</dbReference>
<dbReference type="GO" id="GO:0015631">
    <property type="term" value="F:tubulin binding"/>
    <property type="evidence" value="ECO:0007669"/>
    <property type="project" value="TreeGrafter"/>
</dbReference>
<evidence type="ECO:0000313" key="5">
    <source>
        <dbReference type="Proteomes" id="UP000515908"/>
    </source>
</evidence>
<evidence type="ECO:0000313" key="4">
    <source>
        <dbReference type="EMBL" id="CAD2216528.1"/>
    </source>
</evidence>
<gene>
    <name evidence="4" type="ORF">ADEAN_000399000</name>
</gene>
<dbReference type="Gene3D" id="3.30.470.20">
    <property type="entry name" value="ATP-grasp fold, B domain"/>
    <property type="match status" value="1"/>
</dbReference>